<dbReference type="InterPro" id="IPR050109">
    <property type="entry name" value="HTH-type_TetR-like_transc_reg"/>
</dbReference>
<protein>
    <submittedName>
        <fullName evidence="5">TetR family transcriptional regulator</fullName>
    </submittedName>
</protein>
<feature type="DNA-binding region" description="H-T-H motif" evidence="2">
    <location>
        <begin position="43"/>
        <end position="62"/>
    </location>
</feature>
<evidence type="ECO:0000313" key="6">
    <source>
        <dbReference type="Proteomes" id="UP000295678"/>
    </source>
</evidence>
<dbReference type="OrthoDB" id="9787680at2"/>
<dbReference type="EMBL" id="SMAK01000001">
    <property type="protein sequence ID" value="TCT13212.1"/>
    <property type="molecule type" value="Genomic_DNA"/>
</dbReference>
<dbReference type="GO" id="GO:0000976">
    <property type="term" value="F:transcription cis-regulatory region binding"/>
    <property type="evidence" value="ECO:0007669"/>
    <property type="project" value="TreeGrafter"/>
</dbReference>
<dbReference type="SUPFAM" id="SSF48498">
    <property type="entry name" value="Tetracyclin repressor-like, C-terminal domain"/>
    <property type="match status" value="1"/>
</dbReference>
<dbReference type="PANTHER" id="PTHR30055:SF200">
    <property type="entry name" value="HTH-TYPE TRANSCRIPTIONAL REPRESSOR BDCR"/>
    <property type="match status" value="1"/>
</dbReference>
<comment type="caution">
    <text evidence="5">The sequence shown here is derived from an EMBL/GenBank/DDBJ whole genome shotgun (WGS) entry which is preliminary data.</text>
</comment>
<dbReference type="RefSeq" id="WP_132804621.1">
    <property type="nucleotide sequence ID" value="NZ_SMAK01000001.1"/>
</dbReference>
<accession>A0A4R3MHW1</accession>
<evidence type="ECO:0000313" key="5">
    <source>
        <dbReference type="EMBL" id="TCT13212.1"/>
    </source>
</evidence>
<dbReference type="InterPro" id="IPR001647">
    <property type="entry name" value="HTH_TetR"/>
</dbReference>
<dbReference type="PANTHER" id="PTHR30055">
    <property type="entry name" value="HTH-TYPE TRANSCRIPTIONAL REGULATOR RUTR"/>
    <property type="match status" value="1"/>
</dbReference>
<proteinExistence type="predicted"/>
<dbReference type="Pfam" id="PF00440">
    <property type="entry name" value="TetR_N"/>
    <property type="match status" value="1"/>
</dbReference>
<dbReference type="InterPro" id="IPR009057">
    <property type="entry name" value="Homeodomain-like_sf"/>
</dbReference>
<gene>
    <name evidence="5" type="ORF">EDC22_10173</name>
</gene>
<organism evidence="5 6">
    <name type="scientific">Tepidamorphus gemmatus</name>
    <dbReference type="NCBI Taxonomy" id="747076"/>
    <lineage>
        <taxon>Bacteria</taxon>
        <taxon>Pseudomonadati</taxon>
        <taxon>Pseudomonadota</taxon>
        <taxon>Alphaproteobacteria</taxon>
        <taxon>Hyphomicrobiales</taxon>
        <taxon>Tepidamorphaceae</taxon>
        <taxon>Tepidamorphus</taxon>
    </lineage>
</organism>
<dbReference type="InterPro" id="IPR036271">
    <property type="entry name" value="Tet_transcr_reg_TetR-rel_C_sf"/>
</dbReference>
<dbReference type="PROSITE" id="PS50977">
    <property type="entry name" value="HTH_TETR_2"/>
    <property type="match status" value="1"/>
</dbReference>
<dbReference type="AlphaFoldDB" id="A0A4R3MHW1"/>
<evidence type="ECO:0000259" key="4">
    <source>
        <dbReference type="PROSITE" id="PS50977"/>
    </source>
</evidence>
<reference evidence="5 6" key="1">
    <citation type="submission" date="2019-03" db="EMBL/GenBank/DDBJ databases">
        <title>Genomic Encyclopedia of Type Strains, Phase IV (KMG-IV): sequencing the most valuable type-strain genomes for metagenomic binning, comparative biology and taxonomic classification.</title>
        <authorList>
            <person name="Goeker M."/>
        </authorList>
    </citation>
    <scope>NUCLEOTIDE SEQUENCE [LARGE SCALE GENOMIC DNA]</scope>
    <source>
        <strain evidence="5 6">DSM 19345</strain>
    </source>
</reference>
<evidence type="ECO:0000256" key="2">
    <source>
        <dbReference type="PROSITE-ProRule" id="PRU00335"/>
    </source>
</evidence>
<sequence>MSTSASRAPHGPVPPADGKVPPRERILAVARDLFYRQGIRAVGVETIAEAAGTNKMTLYRHFASKDELVAEYLRRVAEEDAKVWDCIAARHPGDPLAQLREWVRWMAEDVSSGDSRGCAVANAGVQITEPDHPARAVIESHKRSHRQNVLRLCREAGLRDPELVADGIFLMLEGARVNIQSEGHRGPACRFVALSDDLIASHLP</sequence>
<feature type="region of interest" description="Disordered" evidence="3">
    <location>
        <begin position="1"/>
        <end position="21"/>
    </location>
</feature>
<keyword evidence="1 2" id="KW-0238">DNA-binding</keyword>
<dbReference type="GO" id="GO:0003700">
    <property type="term" value="F:DNA-binding transcription factor activity"/>
    <property type="evidence" value="ECO:0007669"/>
    <property type="project" value="TreeGrafter"/>
</dbReference>
<dbReference type="PRINTS" id="PR00455">
    <property type="entry name" value="HTHTETR"/>
</dbReference>
<evidence type="ECO:0000256" key="3">
    <source>
        <dbReference type="SAM" id="MobiDB-lite"/>
    </source>
</evidence>
<feature type="domain" description="HTH tetR-type" evidence="4">
    <location>
        <begin position="20"/>
        <end position="80"/>
    </location>
</feature>
<keyword evidence="6" id="KW-1185">Reference proteome</keyword>
<dbReference type="SUPFAM" id="SSF46689">
    <property type="entry name" value="Homeodomain-like"/>
    <property type="match status" value="1"/>
</dbReference>
<evidence type="ECO:0000256" key="1">
    <source>
        <dbReference type="ARBA" id="ARBA00023125"/>
    </source>
</evidence>
<dbReference type="Gene3D" id="1.10.357.10">
    <property type="entry name" value="Tetracycline Repressor, domain 2"/>
    <property type="match status" value="1"/>
</dbReference>
<name>A0A4R3MHW1_9HYPH</name>
<dbReference type="Proteomes" id="UP000295678">
    <property type="component" value="Unassembled WGS sequence"/>
</dbReference>